<proteinExistence type="predicted"/>
<accession>A0A2T2NQS5</accession>
<evidence type="ECO:0000313" key="2">
    <source>
        <dbReference type="Proteomes" id="UP000240883"/>
    </source>
</evidence>
<organism evidence="1 2">
    <name type="scientific">Corynespora cassiicola Philippines</name>
    <dbReference type="NCBI Taxonomy" id="1448308"/>
    <lineage>
        <taxon>Eukaryota</taxon>
        <taxon>Fungi</taxon>
        <taxon>Dikarya</taxon>
        <taxon>Ascomycota</taxon>
        <taxon>Pezizomycotina</taxon>
        <taxon>Dothideomycetes</taxon>
        <taxon>Pleosporomycetidae</taxon>
        <taxon>Pleosporales</taxon>
        <taxon>Corynesporascaceae</taxon>
        <taxon>Corynespora</taxon>
    </lineage>
</organism>
<dbReference type="EMBL" id="KZ678134">
    <property type="protein sequence ID" value="PSN67782.1"/>
    <property type="molecule type" value="Genomic_DNA"/>
</dbReference>
<dbReference type="Proteomes" id="UP000240883">
    <property type="component" value="Unassembled WGS sequence"/>
</dbReference>
<sequence>MALLLTTALLGAASTLLRFTCMYLFSQLFRKSKMLQKGNSVYRMQANLTSLRD</sequence>
<gene>
    <name evidence="1" type="ORF">BS50DRAFT_348690</name>
</gene>
<protein>
    <submittedName>
        <fullName evidence="1">Uncharacterized protein</fullName>
    </submittedName>
</protein>
<dbReference type="AlphaFoldDB" id="A0A2T2NQS5"/>
<name>A0A2T2NQS5_CORCC</name>
<reference evidence="1 2" key="1">
    <citation type="journal article" date="2018" name="Front. Microbiol.">
        <title>Genome-Wide Analysis of Corynespora cassiicola Leaf Fall Disease Putative Effectors.</title>
        <authorList>
            <person name="Lopez D."/>
            <person name="Ribeiro S."/>
            <person name="Label P."/>
            <person name="Fumanal B."/>
            <person name="Venisse J.S."/>
            <person name="Kohler A."/>
            <person name="de Oliveira R.R."/>
            <person name="Labutti K."/>
            <person name="Lipzen A."/>
            <person name="Lail K."/>
            <person name="Bauer D."/>
            <person name="Ohm R.A."/>
            <person name="Barry K.W."/>
            <person name="Spatafora J."/>
            <person name="Grigoriev I.V."/>
            <person name="Martin F.M."/>
            <person name="Pujade-Renaud V."/>
        </authorList>
    </citation>
    <scope>NUCLEOTIDE SEQUENCE [LARGE SCALE GENOMIC DNA]</scope>
    <source>
        <strain evidence="1 2">Philippines</strain>
    </source>
</reference>
<keyword evidence="2" id="KW-1185">Reference proteome</keyword>
<evidence type="ECO:0000313" key="1">
    <source>
        <dbReference type="EMBL" id="PSN67782.1"/>
    </source>
</evidence>